<dbReference type="OrthoDB" id="2149840at2759"/>
<protein>
    <submittedName>
        <fullName evidence="4">Heparan-alpha-glucosaminide N-acetyltransferase-like</fullName>
    </submittedName>
</protein>
<proteinExistence type="predicted"/>
<dbReference type="Proteomes" id="UP000554482">
    <property type="component" value="Unassembled WGS sequence"/>
</dbReference>
<comment type="caution">
    <text evidence="4">The sequence shown here is derived from an EMBL/GenBank/DDBJ whole genome shotgun (WGS) entry which is preliminary data.</text>
</comment>
<feature type="transmembrane region" description="Helical" evidence="1">
    <location>
        <begin position="68"/>
        <end position="85"/>
    </location>
</feature>
<dbReference type="Pfam" id="PF07786">
    <property type="entry name" value="HGSNAT_cat"/>
    <property type="match status" value="1"/>
</dbReference>
<keyword evidence="1" id="KW-0472">Membrane</keyword>
<reference evidence="4 5" key="1">
    <citation type="submission" date="2020-06" db="EMBL/GenBank/DDBJ databases">
        <title>Transcriptomic and genomic resources for Thalictrum thalictroides and T. hernandezii: Facilitating candidate gene discovery in an emerging model plant lineage.</title>
        <authorList>
            <person name="Arias T."/>
            <person name="Riano-Pachon D.M."/>
            <person name="Di Stilio V.S."/>
        </authorList>
    </citation>
    <scope>NUCLEOTIDE SEQUENCE [LARGE SCALE GENOMIC DNA]</scope>
    <source>
        <strain evidence="5">cv. WT478/WT964</strain>
        <strain evidence="4">WT478/WT964</strain>
        <tissue evidence="4">Leaves</tissue>
    </source>
</reference>
<keyword evidence="5" id="KW-1185">Reference proteome</keyword>
<feature type="transmembrane region" description="Helical" evidence="1">
    <location>
        <begin position="33"/>
        <end position="56"/>
    </location>
</feature>
<feature type="domain" description="Heparan-alpha-glucosaminide N-acetyltransferase catalytic" evidence="2">
    <location>
        <begin position="27"/>
        <end position="111"/>
    </location>
</feature>
<keyword evidence="1" id="KW-0812">Transmembrane</keyword>
<evidence type="ECO:0000313" key="5">
    <source>
        <dbReference type="Proteomes" id="UP000554482"/>
    </source>
</evidence>
<gene>
    <name evidence="4" type="ORF">FRX31_023432</name>
    <name evidence="3" type="ORF">FRX31_025355</name>
</gene>
<dbReference type="AlphaFoldDB" id="A0A7J6VQB7"/>
<sequence>MADYVQLRNEVELEEEHESIKKKKTVRLASLDVFRGLSVFLMIFVDYAGAILPSISHSPWNGVRLADFVMPFFLFIVGVSLALVYKNVQNKMKATFKAVIRATQLFLLGIFLQ</sequence>
<keyword evidence="1" id="KW-1133">Transmembrane helix</keyword>
<dbReference type="InterPro" id="IPR012429">
    <property type="entry name" value="HGSNAT_cat"/>
</dbReference>
<dbReference type="EMBL" id="JABWDY010031234">
    <property type="protein sequence ID" value="KAF5185058.1"/>
    <property type="molecule type" value="Genomic_DNA"/>
</dbReference>
<evidence type="ECO:0000313" key="4">
    <source>
        <dbReference type="EMBL" id="KAF5186981.1"/>
    </source>
</evidence>
<name>A0A7J6VQB7_THATH</name>
<dbReference type="GO" id="GO:0016740">
    <property type="term" value="F:transferase activity"/>
    <property type="evidence" value="ECO:0007669"/>
    <property type="project" value="UniProtKB-KW"/>
</dbReference>
<organism evidence="4 5">
    <name type="scientific">Thalictrum thalictroides</name>
    <name type="common">Rue-anemone</name>
    <name type="synonym">Anemone thalictroides</name>
    <dbReference type="NCBI Taxonomy" id="46969"/>
    <lineage>
        <taxon>Eukaryota</taxon>
        <taxon>Viridiplantae</taxon>
        <taxon>Streptophyta</taxon>
        <taxon>Embryophyta</taxon>
        <taxon>Tracheophyta</taxon>
        <taxon>Spermatophyta</taxon>
        <taxon>Magnoliopsida</taxon>
        <taxon>Ranunculales</taxon>
        <taxon>Ranunculaceae</taxon>
        <taxon>Thalictroideae</taxon>
        <taxon>Thalictrum</taxon>
    </lineage>
</organism>
<feature type="non-terminal residue" evidence="4">
    <location>
        <position position="1"/>
    </location>
</feature>
<evidence type="ECO:0000259" key="2">
    <source>
        <dbReference type="Pfam" id="PF07786"/>
    </source>
</evidence>
<dbReference type="PANTHER" id="PTHR31061">
    <property type="entry name" value="LD22376P"/>
    <property type="match status" value="1"/>
</dbReference>
<evidence type="ECO:0000256" key="1">
    <source>
        <dbReference type="SAM" id="Phobius"/>
    </source>
</evidence>
<accession>A0A7J6VQB7</accession>
<dbReference type="PANTHER" id="PTHR31061:SF28">
    <property type="entry name" value="HEPARAN-ALPHA-GLUCOSAMINIDE N-ACETYLTRANSFERASE-LIKE"/>
    <property type="match status" value="1"/>
</dbReference>
<evidence type="ECO:0000313" key="3">
    <source>
        <dbReference type="EMBL" id="KAF5185058.1"/>
    </source>
</evidence>
<dbReference type="EMBL" id="JABWDY010028582">
    <property type="protein sequence ID" value="KAF5186981.1"/>
    <property type="molecule type" value="Genomic_DNA"/>
</dbReference>
<keyword evidence="4" id="KW-0808">Transferase</keyword>